<protein>
    <submittedName>
        <fullName evidence="3">Competence protein ComFC</fullName>
    </submittedName>
</protein>
<dbReference type="InterPro" id="IPR029057">
    <property type="entry name" value="PRTase-like"/>
</dbReference>
<sequence>MLNYIGNCILEVIYPHGDRCIVCNKDLESTDDICSNCYSNIYFIKEKTYIKDFHMEVNVVTTYSTLIKNLILDFKYKNNFYAGEFLAKLISNKIIKEDINFDVITFVPSSKNSIKKRGFNQCEVLALNIGNITNNSVKTLILKNKEVSEQKTLTKEERKINLLNAFSFNSRYNIKNKSILLIDDIITTGSTLYFCKKILQKEGAKEIILLTIAKSSI</sequence>
<evidence type="ECO:0000256" key="1">
    <source>
        <dbReference type="ARBA" id="ARBA00008007"/>
    </source>
</evidence>
<evidence type="ECO:0000313" key="4">
    <source>
        <dbReference type="Proteomes" id="UP000184035"/>
    </source>
</evidence>
<dbReference type="SUPFAM" id="SSF53271">
    <property type="entry name" value="PRTase-like"/>
    <property type="match status" value="1"/>
</dbReference>
<dbReference type="PANTHER" id="PTHR47505">
    <property type="entry name" value="DNA UTILIZATION PROTEIN YHGH"/>
    <property type="match status" value="1"/>
</dbReference>
<dbReference type="InterPro" id="IPR051910">
    <property type="entry name" value="ComF/GntX_DNA_util-trans"/>
</dbReference>
<gene>
    <name evidence="3" type="ORF">SAMN05443638_10788</name>
</gene>
<dbReference type="Proteomes" id="UP000184035">
    <property type="component" value="Unassembled WGS sequence"/>
</dbReference>
<name>A0A1M4VDT1_9CLOT</name>
<feature type="domain" description="Phosphoribosyltransferase" evidence="2">
    <location>
        <begin position="156"/>
        <end position="213"/>
    </location>
</feature>
<dbReference type="STRING" id="1533.SAMN05443638_10788"/>
<dbReference type="RefSeq" id="WP_172607470.1">
    <property type="nucleotide sequence ID" value="NZ_UAVV01000002.1"/>
</dbReference>
<dbReference type="InterPro" id="IPR000836">
    <property type="entry name" value="PRTase_dom"/>
</dbReference>
<dbReference type="Pfam" id="PF00156">
    <property type="entry name" value="Pribosyltran"/>
    <property type="match status" value="1"/>
</dbReference>
<proteinExistence type="inferred from homology"/>
<evidence type="ECO:0000313" key="3">
    <source>
        <dbReference type="EMBL" id="SHE67131.1"/>
    </source>
</evidence>
<reference evidence="3 4" key="1">
    <citation type="submission" date="2016-11" db="EMBL/GenBank/DDBJ databases">
        <authorList>
            <person name="Jaros S."/>
            <person name="Januszkiewicz K."/>
            <person name="Wedrychowicz H."/>
        </authorList>
    </citation>
    <scope>NUCLEOTIDE SEQUENCE [LARGE SCALE GENOMIC DNA]</scope>
    <source>
        <strain evidence="3 4">DSM 2631</strain>
    </source>
</reference>
<keyword evidence="4" id="KW-1185">Reference proteome</keyword>
<dbReference type="Gene3D" id="3.40.50.2020">
    <property type="match status" value="1"/>
</dbReference>
<evidence type="ECO:0000259" key="2">
    <source>
        <dbReference type="Pfam" id="PF00156"/>
    </source>
</evidence>
<dbReference type="AlphaFoldDB" id="A0A1M4VDT1"/>
<accession>A0A1M4VDT1</accession>
<dbReference type="PANTHER" id="PTHR47505:SF1">
    <property type="entry name" value="DNA UTILIZATION PROTEIN YHGH"/>
    <property type="match status" value="1"/>
</dbReference>
<comment type="similarity">
    <text evidence="1">Belongs to the ComF/GntX family.</text>
</comment>
<organism evidence="3 4">
    <name type="scientific">Clostridium fallax</name>
    <dbReference type="NCBI Taxonomy" id="1533"/>
    <lineage>
        <taxon>Bacteria</taxon>
        <taxon>Bacillati</taxon>
        <taxon>Bacillota</taxon>
        <taxon>Clostridia</taxon>
        <taxon>Eubacteriales</taxon>
        <taxon>Clostridiaceae</taxon>
        <taxon>Clostridium</taxon>
    </lineage>
</organism>
<dbReference type="EMBL" id="FQVM01000007">
    <property type="protein sequence ID" value="SHE67131.1"/>
    <property type="molecule type" value="Genomic_DNA"/>
</dbReference>
<dbReference type="CDD" id="cd06223">
    <property type="entry name" value="PRTases_typeI"/>
    <property type="match status" value="1"/>
</dbReference>